<reference evidence="1" key="1">
    <citation type="submission" date="2021-03" db="EMBL/GenBank/DDBJ databases">
        <authorList>
            <person name="Li Z."/>
            <person name="Yang C."/>
        </authorList>
    </citation>
    <scope>NUCLEOTIDE SEQUENCE</scope>
    <source>
        <strain evidence="1">Dzin_1.0</strain>
        <tissue evidence="1">Leaf</tissue>
    </source>
</reference>
<protein>
    <submittedName>
        <fullName evidence="1">Uncharacterized protein</fullName>
    </submittedName>
</protein>
<name>A0A9D5C2F1_9LILI</name>
<proteinExistence type="predicted"/>
<comment type="caution">
    <text evidence="1">The sequence shown here is derived from an EMBL/GenBank/DDBJ whole genome shotgun (WGS) entry which is preliminary data.</text>
</comment>
<dbReference type="EMBL" id="JAGGNH010000008">
    <property type="protein sequence ID" value="KAJ0964872.1"/>
    <property type="molecule type" value="Genomic_DNA"/>
</dbReference>
<dbReference type="AlphaFoldDB" id="A0A9D5C2F1"/>
<keyword evidence="2" id="KW-1185">Reference proteome</keyword>
<sequence>MENCVELPLILGQGQEGRAILLGNHGGPDGALPTLQEALPSITAAGGQNSEKLPVLEIRPYPSSTVTACDNFIDECLILYKLPTIGFLNHFSASISFRDNIHNMPVHLALTKLVVSYY</sequence>
<accession>A0A9D5C2F1</accession>
<reference evidence="1" key="2">
    <citation type="journal article" date="2022" name="Hortic Res">
        <title>The genome of Dioscorea zingiberensis sheds light on the biosynthesis, origin and evolution of the medicinally important diosgenin saponins.</title>
        <authorList>
            <person name="Li Y."/>
            <person name="Tan C."/>
            <person name="Li Z."/>
            <person name="Guo J."/>
            <person name="Li S."/>
            <person name="Chen X."/>
            <person name="Wang C."/>
            <person name="Dai X."/>
            <person name="Yang H."/>
            <person name="Song W."/>
            <person name="Hou L."/>
            <person name="Xu J."/>
            <person name="Tong Z."/>
            <person name="Xu A."/>
            <person name="Yuan X."/>
            <person name="Wang W."/>
            <person name="Yang Q."/>
            <person name="Chen L."/>
            <person name="Sun Z."/>
            <person name="Wang K."/>
            <person name="Pan B."/>
            <person name="Chen J."/>
            <person name="Bao Y."/>
            <person name="Liu F."/>
            <person name="Qi X."/>
            <person name="Gang D.R."/>
            <person name="Wen J."/>
            <person name="Li J."/>
        </authorList>
    </citation>
    <scope>NUCLEOTIDE SEQUENCE</scope>
    <source>
        <strain evidence="1">Dzin_1.0</strain>
    </source>
</reference>
<evidence type="ECO:0000313" key="2">
    <source>
        <dbReference type="Proteomes" id="UP001085076"/>
    </source>
</evidence>
<evidence type="ECO:0000313" key="1">
    <source>
        <dbReference type="EMBL" id="KAJ0964872.1"/>
    </source>
</evidence>
<organism evidence="1 2">
    <name type="scientific">Dioscorea zingiberensis</name>
    <dbReference type="NCBI Taxonomy" id="325984"/>
    <lineage>
        <taxon>Eukaryota</taxon>
        <taxon>Viridiplantae</taxon>
        <taxon>Streptophyta</taxon>
        <taxon>Embryophyta</taxon>
        <taxon>Tracheophyta</taxon>
        <taxon>Spermatophyta</taxon>
        <taxon>Magnoliopsida</taxon>
        <taxon>Liliopsida</taxon>
        <taxon>Dioscoreales</taxon>
        <taxon>Dioscoreaceae</taxon>
        <taxon>Dioscorea</taxon>
    </lineage>
</organism>
<dbReference type="Proteomes" id="UP001085076">
    <property type="component" value="Miscellaneous, Linkage group lg08"/>
</dbReference>
<gene>
    <name evidence="1" type="ORF">J5N97_026010</name>
</gene>